<evidence type="ECO:0000313" key="4">
    <source>
        <dbReference type="Proteomes" id="UP001179952"/>
    </source>
</evidence>
<dbReference type="GO" id="GO:0010073">
    <property type="term" value="P:meristem maintenance"/>
    <property type="evidence" value="ECO:0007669"/>
    <property type="project" value="InterPro"/>
</dbReference>
<evidence type="ECO:0000313" key="3">
    <source>
        <dbReference type="EMBL" id="KAK1257899.1"/>
    </source>
</evidence>
<protein>
    <recommendedName>
        <fullName evidence="2">Aminotransferase-like plant mobile domain-containing protein</fullName>
    </recommendedName>
</protein>
<name>A0AAV9A0V2_ACOGR</name>
<sequence>MGWDDICEEIEVNNEEEEDQEGGEEEEEVGEDTEEEAEDREDHWVEGPDTEEDHDLETVAIHEYSVPHDLMEQAVAENVHPCIYDIGSSSCNELEGSHRSHHGFQGKTDSSKFMIHMVALRHWVMDPRIEPYIRSRVKEFFSRGLKKPSASYQMLNWMTISFRSMHLWSWERLHVRRPPLHDPDFVLGDRPLRARWKVTQRFDENSSVLIYYRAQLDYQLQSQVIWQPYARTYETLPPACMDHMELWMARVPLICFDIVEMHVPDRVARQFGWHQDIPSDVEDVDRVNR</sequence>
<organism evidence="3 4">
    <name type="scientific">Acorus gramineus</name>
    <name type="common">Dwarf sweet flag</name>
    <dbReference type="NCBI Taxonomy" id="55184"/>
    <lineage>
        <taxon>Eukaryota</taxon>
        <taxon>Viridiplantae</taxon>
        <taxon>Streptophyta</taxon>
        <taxon>Embryophyta</taxon>
        <taxon>Tracheophyta</taxon>
        <taxon>Spermatophyta</taxon>
        <taxon>Magnoliopsida</taxon>
        <taxon>Liliopsida</taxon>
        <taxon>Acoraceae</taxon>
        <taxon>Acorus</taxon>
    </lineage>
</organism>
<dbReference type="Pfam" id="PF10536">
    <property type="entry name" value="PMD"/>
    <property type="match status" value="1"/>
</dbReference>
<reference evidence="3" key="1">
    <citation type="journal article" date="2023" name="Nat. Commun.">
        <title>Diploid and tetraploid genomes of Acorus and the evolution of monocots.</title>
        <authorList>
            <person name="Ma L."/>
            <person name="Liu K.W."/>
            <person name="Li Z."/>
            <person name="Hsiao Y.Y."/>
            <person name="Qi Y."/>
            <person name="Fu T."/>
            <person name="Tang G.D."/>
            <person name="Zhang D."/>
            <person name="Sun W.H."/>
            <person name="Liu D.K."/>
            <person name="Li Y."/>
            <person name="Chen G.Z."/>
            <person name="Liu X.D."/>
            <person name="Liao X.Y."/>
            <person name="Jiang Y.T."/>
            <person name="Yu X."/>
            <person name="Hao Y."/>
            <person name="Huang J."/>
            <person name="Zhao X.W."/>
            <person name="Ke S."/>
            <person name="Chen Y.Y."/>
            <person name="Wu W.L."/>
            <person name="Hsu J.L."/>
            <person name="Lin Y.F."/>
            <person name="Huang M.D."/>
            <person name="Li C.Y."/>
            <person name="Huang L."/>
            <person name="Wang Z.W."/>
            <person name="Zhao X."/>
            <person name="Zhong W.Y."/>
            <person name="Peng D.H."/>
            <person name="Ahmad S."/>
            <person name="Lan S."/>
            <person name="Zhang J.S."/>
            <person name="Tsai W.C."/>
            <person name="Van de Peer Y."/>
            <person name="Liu Z.J."/>
        </authorList>
    </citation>
    <scope>NUCLEOTIDE SEQUENCE</scope>
    <source>
        <strain evidence="3">SCP</strain>
    </source>
</reference>
<accession>A0AAV9A0V2</accession>
<dbReference type="AlphaFoldDB" id="A0AAV9A0V2"/>
<evidence type="ECO:0000259" key="2">
    <source>
        <dbReference type="Pfam" id="PF10536"/>
    </source>
</evidence>
<feature type="region of interest" description="Disordered" evidence="1">
    <location>
        <begin position="1"/>
        <end position="55"/>
    </location>
</feature>
<evidence type="ECO:0000256" key="1">
    <source>
        <dbReference type="SAM" id="MobiDB-lite"/>
    </source>
</evidence>
<feature type="compositionally biased region" description="Acidic residues" evidence="1">
    <location>
        <begin position="1"/>
        <end position="39"/>
    </location>
</feature>
<dbReference type="InterPro" id="IPR019557">
    <property type="entry name" value="AminoTfrase-like_pln_mobile"/>
</dbReference>
<reference evidence="3" key="2">
    <citation type="submission" date="2023-06" db="EMBL/GenBank/DDBJ databases">
        <authorList>
            <person name="Ma L."/>
            <person name="Liu K.-W."/>
            <person name="Li Z."/>
            <person name="Hsiao Y.-Y."/>
            <person name="Qi Y."/>
            <person name="Fu T."/>
            <person name="Tang G."/>
            <person name="Zhang D."/>
            <person name="Sun W.-H."/>
            <person name="Liu D.-K."/>
            <person name="Li Y."/>
            <person name="Chen G.-Z."/>
            <person name="Liu X.-D."/>
            <person name="Liao X.-Y."/>
            <person name="Jiang Y.-T."/>
            <person name="Yu X."/>
            <person name="Hao Y."/>
            <person name="Huang J."/>
            <person name="Zhao X.-W."/>
            <person name="Ke S."/>
            <person name="Chen Y.-Y."/>
            <person name="Wu W.-L."/>
            <person name="Hsu J.-L."/>
            <person name="Lin Y.-F."/>
            <person name="Huang M.-D."/>
            <person name="Li C.-Y."/>
            <person name="Huang L."/>
            <person name="Wang Z.-W."/>
            <person name="Zhao X."/>
            <person name="Zhong W.-Y."/>
            <person name="Peng D.-H."/>
            <person name="Ahmad S."/>
            <person name="Lan S."/>
            <person name="Zhang J.-S."/>
            <person name="Tsai W.-C."/>
            <person name="Van De Peer Y."/>
            <person name="Liu Z.-J."/>
        </authorList>
    </citation>
    <scope>NUCLEOTIDE SEQUENCE</scope>
    <source>
        <strain evidence="3">SCP</strain>
        <tissue evidence="3">Leaves</tissue>
    </source>
</reference>
<dbReference type="PANTHER" id="PTHR46033">
    <property type="entry name" value="PROTEIN MAIN-LIKE 2"/>
    <property type="match status" value="1"/>
</dbReference>
<keyword evidence="4" id="KW-1185">Reference proteome</keyword>
<comment type="caution">
    <text evidence="3">The sequence shown here is derived from an EMBL/GenBank/DDBJ whole genome shotgun (WGS) entry which is preliminary data.</text>
</comment>
<gene>
    <name evidence="3" type="ORF">QJS04_geneDACA022003</name>
</gene>
<feature type="domain" description="Aminotransferase-like plant mobile" evidence="2">
    <location>
        <begin position="165"/>
        <end position="286"/>
    </location>
</feature>
<dbReference type="EMBL" id="JAUJYN010000031">
    <property type="protein sequence ID" value="KAK1257899.1"/>
    <property type="molecule type" value="Genomic_DNA"/>
</dbReference>
<dbReference type="Proteomes" id="UP001179952">
    <property type="component" value="Unassembled WGS sequence"/>
</dbReference>
<proteinExistence type="predicted"/>
<dbReference type="InterPro" id="IPR044824">
    <property type="entry name" value="MAIN-like"/>
</dbReference>
<dbReference type="PANTHER" id="PTHR46033:SF8">
    <property type="entry name" value="PROTEIN MAINTENANCE OF MERISTEMS-LIKE"/>
    <property type="match status" value="1"/>
</dbReference>